<feature type="non-terminal residue" evidence="10">
    <location>
        <position position="196"/>
    </location>
</feature>
<dbReference type="InterPro" id="IPR013087">
    <property type="entry name" value="Znf_C2H2_type"/>
</dbReference>
<dbReference type="GO" id="GO:0005634">
    <property type="term" value="C:nucleus"/>
    <property type="evidence" value="ECO:0007669"/>
    <property type="project" value="UniProtKB-SubCell"/>
</dbReference>
<dbReference type="SMART" id="SM00355">
    <property type="entry name" value="ZnF_C2H2"/>
    <property type="match status" value="6"/>
</dbReference>
<sequence length="196" mass="23219">MAESDDCYPLKMSIRCELCNYKSNRKSNFDRHMKSMHEECDRPIQCCGQVFVNKASLKKHSHQFHKEGYRCDEKSCNKVFPRKALLRRHQTVHNGIKEFSCADCMYENRLGSNRKSNFDRHMKSMHEECDRPIQCCGQVFVNKASLKKHSHQFHKEGYRCDEKSCNKVFPRKALLRRHQTVHNGIKEFSCADCMYE</sequence>
<evidence type="ECO:0000256" key="1">
    <source>
        <dbReference type="ARBA" id="ARBA00004123"/>
    </source>
</evidence>
<organism evidence="10">
    <name type="scientific">Medioppia subpectinata</name>
    <dbReference type="NCBI Taxonomy" id="1979941"/>
    <lineage>
        <taxon>Eukaryota</taxon>
        <taxon>Metazoa</taxon>
        <taxon>Ecdysozoa</taxon>
        <taxon>Arthropoda</taxon>
        <taxon>Chelicerata</taxon>
        <taxon>Arachnida</taxon>
        <taxon>Acari</taxon>
        <taxon>Acariformes</taxon>
        <taxon>Sarcoptiformes</taxon>
        <taxon>Oribatida</taxon>
        <taxon>Brachypylina</taxon>
        <taxon>Oppioidea</taxon>
        <taxon>Oppiidae</taxon>
        <taxon>Medioppia</taxon>
    </lineage>
</organism>
<keyword evidence="5" id="KW-0805">Transcription regulation</keyword>
<evidence type="ECO:0000313" key="10">
    <source>
        <dbReference type="EMBL" id="CAD7643340.1"/>
    </source>
</evidence>
<feature type="domain" description="C2H2-type" evidence="9">
    <location>
        <begin position="69"/>
        <end position="98"/>
    </location>
</feature>
<dbReference type="GO" id="GO:0008270">
    <property type="term" value="F:zinc ion binding"/>
    <property type="evidence" value="ECO:0007669"/>
    <property type="project" value="UniProtKB-KW"/>
</dbReference>
<keyword evidence="3 8" id="KW-0863">Zinc-finger</keyword>
<evidence type="ECO:0000256" key="4">
    <source>
        <dbReference type="ARBA" id="ARBA00022833"/>
    </source>
</evidence>
<name>A0A7R9QF59_9ACAR</name>
<protein>
    <recommendedName>
        <fullName evidence="9">C2H2-type domain-containing protein</fullName>
    </recommendedName>
</protein>
<dbReference type="InterPro" id="IPR051061">
    <property type="entry name" value="Zinc_finger_trans_reg"/>
</dbReference>
<dbReference type="OrthoDB" id="3561125at2759"/>
<evidence type="ECO:0000256" key="3">
    <source>
        <dbReference type="ARBA" id="ARBA00022771"/>
    </source>
</evidence>
<evidence type="ECO:0000256" key="6">
    <source>
        <dbReference type="ARBA" id="ARBA00023163"/>
    </source>
</evidence>
<dbReference type="Gene3D" id="3.30.160.60">
    <property type="entry name" value="Classic Zinc Finger"/>
    <property type="match status" value="4"/>
</dbReference>
<accession>A0A7R9QF59</accession>
<dbReference type="AlphaFoldDB" id="A0A7R9QF59"/>
<dbReference type="EMBL" id="CAJPIZ010029037">
    <property type="protein sequence ID" value="CAG2119599.1"/>
    <property type="molecule type" value="Genomic_DNA"/>
</dbReference>
<dbReference type="Pfam" id="PF00096">
    <property type="entry name" value="zf-C2H2"/>
    <property type="match status" value="3"/>
</dbReference>
<dbReference type="SUPFAM" id="SSF57667">
    <property type="entry name" value="beta-beta-alpha zinc fingers"/>
    <property type="match status" value="3"/>
</dbReference>
<evidence type="ECO:0000259" key="9">
    <source>
        <dbReference type="PROSITE" id="PS50157"/>
    </source>
</evidence>
<dbReference type="GO" id="GO:0006357">
    <property type="term" value="P:regulation of transcription by RNA polymerase II"/>
    <property type="evidence" value="ECO:0007669"/>
    <property type="project" value="TreeGrafter"/>
</dbReference>
<dbReference type="PANTHER" id="PTHR46179">
    <property type="entry name" value="ZINC FINGER PROTEIN"/>
    <property type="match status" value="1"/>
</dbReference>
<dbReference type="PROSITE" id="PS50157">
    <property type="entry name" value="ZINC_FINGER_C2H2_2"/>
    <property type="match status" value="2"/>
</dbReference>
<comment type="subcellular location">
    <subcellularLocation>
        <location evidence="1">Nucleus</location>
    </subcellularLocation>
</comment>
<reference evidence="10" key="1">
    <citation type="submission" date="2020-11" db="EMBL/GenBank/DDBJ databases">
        <authorList>
            <person name="Tran Van P."/>
        </authorList>
    </citation>
    <scope>NUCLEOTIDE SEQUENCE</scope>
</reference>
<keyword evidence="4" id="KW-0862">Zinc</keyword>
<evidence type="ECO:0000256" key="7">
    <source>
        <dbReference type="ARBA" id="ARBA00023242"/>
    </source>
</evidence>
<feature type="domain" description="C2H2-type" evidence="9">
    <location>
        <begin position="158"/>
        <end position="187"/>
    </location>
</feature>
<keyword evidence="11" id="KW-1185">Reference proteome</keyword>
<gene>
    <name evidence="10" type="ORF">OSB1V03_LOCUS19546</name>
</gene>
<dbReference type="InterPro" id="IPR036236">
    <property type="entry name" value="Znf_C2H2_sf"/>
</dbReference>
<dbReference type="PROSITE" id="PS00028">
    <property type="entry name" value="ZINC_FINGER_C2H2_1"/>
    <property type="match status" value="2"/>
</dbReference>
<keyword evidence="7" id="KW-0539">Nucleus</keyword>
<proteinExistence type="predicted"/>
<evidence type="ECO:0000256" key="5">
    <source>
        <dbReference type="ARBA" id="ARBA00023015"/>
    </source>
</evidence>
<keyword evidence="6" id="KW-0804">Transcription</keyword>
<evidence type="ECO:0000256" key="8">
    <source>
        <dbReference type="PROSITE-ProRule" id="PRU00042"/>
    </source>
</evidence>
<evidence type="ECO:0000313" key="11">
    <source>
        <dbReference type="Proteomes" id="UP000759131"/>
    </source>
</evidence>
<keyword evidence="2" id="KW-0479">Metal-binding</keyword>
<dbReference type="Proteomes" id="UP000759131">
    <property type="component" value="Unassembled WGS sequence"/>
</dbReference>
<dbReference type="PANTHER" id="PTHR46179:SF13">
    <property type="entry name" value="C2H2-TYPE DOMAIN-CONTAINING PROTEIN"/>
    <property type="match status" value="1"/>
</dbReference>
<dbReference type="EMBL" id="OC883612">
    <property type="protein sequence ID" value="CAD7643340.1"/>
    <property type="molecule type" value="Genomic_DNA"/>
</dbReference>
<evidence type="ECO:0000256" key="2">
    <source>
        <dbReference type="ARBA" id="ARBA00022723"/>
    </source>
</evidence>